<evidence type="ECO:0000259" key="8">
    <source>
        <dbReference type="PROSITE" id="PS50014"/>
    </source>
</evidence>
<dbReference type="Proteomes" id="UP000550086">
    <property type="component" value="Unassembled WGS sequence"/>
</dbReference>
<feature type="non-terminal residue" evidence="9">
    <location>
        <position position="1"/>
    </location>
</feature>
<accession>A0A7L2YRB7</accession>
<evidence type="ECO:0000256" key="3">
    <source>
        <dbReference type="ARBA" id="ARBA00023117"/>
    </source>
</evidence>
<dbReference type="InterPro" id="IPR021900">
    <property type="entry name" value="DUF3512"/>
</dbReference>
<dbReference type="CDD" id="cd05513">
    <property type="entry name" value="Bromo_brd7_like"/>
    <property type="match status" value="1"/>
</dbReference>
<feature type="compositionally biased region" description="Basic and acidic residues" evidence="7">
    <location>
        <begin position="54"/>
        <end position="89"/>
    </location>
</feature>
<keyword evidence="5" id="KW-0539">Nucleus</keyword>
<evidence type="ECO:0000256" key="1">
    <source>
        <dbReference type="ARBA" id="ARBA00004123"/>
    </source>
</evidence>
<keyword evidence="3 6" id="KW-0103">Bromodomain</keyword>
<keyword evidence="10" id="KW-1185">Reference proteome</keyword>
<dbReference type="GO" id="GO:0005634">
    <property type="term" value="C:nucleus"/>
    <property type="evidence" value="ECO:0007669"/>
    <property type="project" value="UniProtKB-SubCell"/>
</dbReference>
<dbReference type="EMBL" id="VZTM01017866">
    <property type="protein sequence ID" value="NXS96259.1"/>
    <property type="molecule type" value="Genomic_DNA"/>
</dbReference>
<feature type="region of interest" description="Disordered" evidence="7">
    <location>
        <begin position="15"/>
        <end position="93"/>
    </location>
</feature>
<protein>
    <submittedName>
        <fullName evidence="9">BRD7 protein</fullName>
    </submittedName>
</protein>
<name>A0A7L2YRB7_JACJC</name>
<gene>
    <name evidence="9" type="primary">Brd7</name>
    <name evidence="9" type="ORF">JACJAC_R09542</name>
</gene>
<dbReference type="SUPFAM" id="SSF47370">
    <property type="entry name" value="Bromodomain"/>
    <property type="match status" value="1"/>
</dbReference>
<dbReference type="PANTHER" id="PTHR22881:SF12">
    <property type="entry name" value="BROMODOMAIN-CONTAINING PROTEIN 7"/>
    <property type="match status" value="1"/>
</dbReference>
<dbReference type="FunFam" id="1.20.920.10:FF:000022">
    <property type="entry name" value="Putative bromodomain-containing protein 9"/>
    <property type="match status" value="1"/>
</dbReference>
<evidence type="ECO:0000256" key="2">
    <source>
        <dbReference type="ARBA" id="ARBA00023015"/>
    </source>
</evidence>
<dbReference type="SMART" id="SM00297">
    <property type="entry name" value="BROMO"/>
    <property type="match status" value="1"/>
</dbReference>
<dbReference type="AlphaFoldDB" id="A0A7L2YRB7"/>
<keyword evidence="4" id="KW-0804">Transcription</keyword>
<evidence type="ECO:0000313" key="9">
    <source>
        <dbReference type="EMBL" id="NXS96259.1"/>
    </source>
</evidence>
<dbReference type="Gene3D" id="1.20.920.10">
    <property type="entry name" value="Bromodomain-like"/>
    <property type="match status" value="1"/>
</dbReference>
<evidence type="ECO:0000256" key="6">
    <source>
        <dbReference type="PROSITE-ProRule" id="PRU00035"/>
    </source>
</evidence>
<dbReference type="Pfam" id="PF00439">
    <property type="entry name" value="Bromodomain"/>
    <property type="match status" value="1"/>
</dbReference>
<evidence type="ECO:0000256" key="7">
    <source>
        <dbReference type="SAM" id="MobiDB-lite"/>
    </source>
</evidence>
<evidence type="ECO:0000256" key="5">
    <source>
        <dbReference type="ARBA" id="ARBA00023242"/>
    </source>
</evidence>
<dbReference type="GO" id="GO:0006357">
    <property type="term" value="P:regulation of transcription by RNA polymerase II"/>
    <property type="evidence" value="ECO:0007669"/>
    <property type="project" value="TreeGrafter"/>
</dbReference>
<reference evidence="9 10" key="1">
    <citation type="submission" date="2019-09" db="EMBL/GenBank/DDBJ databases">
        <title>Bird 10,000 Genomes (B10K) Project - Family phase.</title>
        <authorList>
            <person name="Zhang G."/>
        </authorList>
    </citation>
    <scope>NUCLEOTIDE SEQUENCE [LARGE SCALE GENOMIC DNA]</scope>
    <source>
        <strain evidence="9">B10K-DU-002-59</strain>
        <tissue evidence="9">Muscle</tissue>
    </source>
</reference>
<sequence>EYVEKPLKLVLKVGGSEVAELSTGNAGLDPSLYEDKSEHEKHKDRKRKKRKKGEKQAPGEEKEKRKRKVKEDKRKRDRDHADSEGDQEIKCQIPIRLELPPEKALTSTLSKQEVSSVSHPFFPPLLFGLEVEQTPLQEALNQLMRQLQRKDPSSFFSFPVTDFIAPGYSMIIKNPMDFSTMKEKIKNNGYQSIEELKDNFKLMCTNAMIYNKPDTIYYKAAKKLLHSGMKILSQERIQSLKQSIEFMADLQKTRKQKDKMELQQTGEDESGPGKDKGEPADGDTKAFKTPSKEHKKKDKDLLEDKLRNSSLEREQEQIDRIVRESGGKLTRRPANSQCEFERRKPDGTTTLGLLNPVDLTAGEPGYCPVKLGMTAGRLQSGVNTLQGFKEDKRNKVTPVTYLNYGPYSSYAPTYDSTFANISKEDSDLIYSTYGEDSNQGSFSVHDFLMKSQDYPLLMADSLLDVLTKGGHSRALRELEMPLEEAEGTHERSDAIKDVKMMEMDIAARLDSANTDRLTALKAVTSFGMPMEEFDSEEAEIFQRKLDETTKLLRELQDAQNERLSTKPPPNMICLLGPSYREMHLAERVTNNLKELAQQVTPGDIVSTYGIRKAMGISVPVPGTEDSWVDLTEDFQEPKKTVPVPENECGPVPV</sequence>
<feature type="compositionally biased region" description="Basic and acidic residues" evidence="7">
    <location>
        <begin position="271"/>
        <end position="326"/>
    </location>
</feature>
<comment type="subcellular location">
    <subcellularLocation>
        <location evidence="1">Nucleus</location>
    </subcellularLocation>
</comment>
<dbReference type="PROSITE" id="PS50014">
    <property type="entry name" value="BROMODOMAIN_2"/>
    <property type="match status" value="1"/>
</dbReference>
<dbReference type="InterPro" id="IPR036427">
    <property type="entry name" value="Bromodomain-like_sf"/>
</dbReference>
<feature type="non-terminal residue" evidence="9">
    <location>
        <position position="653"/>
    </location>
</feature>
<evidence type="ECO:0000256" key="4">
    <source>
        <dbReference type="ARBA" id="ARBA00023163"/>
    </source>
</evidence>
<evidence type="ECO:0000313" key="10">
    <source>
        <dbReference type="Proteomes" id="UP000550086"/>
    </source>
</evidence>
<keyword evidence="2" id="KW-0805">Transcription regulation</keyword>
<feature type="region of interest" description="Disordered" evidence="7">
    <location>
        <begin position="254"/>
        <end position="349"/>
    </location>
</feature>
<comment type="caution">
    <text evidence="9">The sequence shown here is derived from an EMBL/GenBank/DDBJ whole genome shotgun (WGS) entry which is preliminary data.</text>
</comment>
<dbReference type="InterPro" id="IPR001487">
    <property type="entry name" value="Bromodomain"/>
</dbReference>
<organism evidence="9 10">
    <name type="scientific">Jacana jacana</name>
    <name type="common">Wattled jacana</name>
    <name type="synonym">Parra jacana</name>
    <dbReference type="NCBI Taxonomy" id="54508"/>
    <lineage>
        <taxon>Eukaryota</taxon>
        <taxon>Metazoa</taxon>
        <taxon>Chordata</taxon>
        <taxon>Craniata</taxon>
        <taxon>Vertebrata</taxon>
        <taxon>Euteleostomi</taxon>
        <taxon>Archelosauria</taxon>
        <taxon>Archosauria</taxon>
        <taxon>Dinosauria</taxon>
        <taxon>Saurischia</taxon>
        <taxon>Theropoda</taxon>
        <taxon>Coelurosauria</taxon>
        <taxon>Aves</taxon>
        <taxon>Neognathae</taxon>
        <taxon>Neoaves</taxon>
        <taxon>Charadriiformes</taxon>
        <taxon>Jacanidae</taxon>
        <taxon>Jacana</taxon>
    </lineage>
</organism>
<feature type="domain" description="Bromo" evidence="8">
    <location>
        <begin position="148"/>
        <end position="218"/>
    </location>
</feature>
<dbReference type="PRINTS" id="PR00503">
    <property type="entry name" value="BROMODOMAIN"/>
</dbReference>
<dbReference type="OrthoDB" id="21648at2759"/>
<feature type="compositionally biased region" description="Basic residues" evidence="7">
    <location>
        <begin position="42"/>
        <end position="53"/>
    </location>
</feature>
<dbReference type="Pfam" id="PF12024">
    <property type="entry name" value="DUF3512"/>
    <property type="match status" value="1"/>
</dbReference>
<proteinExistence type="predicted"/>
<dbReference type="PANTHER" id="PTHR22881">
    <property type="entry name" value="BROMODOMAIN CONTAINING PROTEIN"/>
    <property type="match status" value="1"/>
</dbReference>
<dbReference type="InterPro" id="IPR051831">
    <property type="entry name" value="Bromodomain_contain_prot"/>
</dbReference>